<dbReference type="SUPFAM" id="SSF54593">
    <property type="entry name" value="Glyoxalase/Bleomycin resistance protein/Dihydroxybiphenyl dioxygenase"/>
    <property type="match status" value="1"/>
</dbReference>
<keyword evidence="14" id="KW-0560">Oxidoreductase</keyword>
<evidence type="ECO:0000256" key="12">
    <source>
        <dbReference type="PIRSR" id="PIRSR604361-3"/>
    </source>
</evidence>
<dbReference type="PROSITE" id="PS00935">
    <property type="entry name" value="GLYOXALASE_I_2"/>
    <property type="match status" value="1"/>
</dbReference>
<feature type="binding site" evidence="12">
    <location>
        <position position="79"/>
    </location>
    <ligand>
        <name>Zn(2+)</name>
        <dbReference type="ChEBI" id="CHEBI:29105"/>
        <note>ligand shared between dimeric partners</note>
    </ligand>
</feature>
<feature type="domain" description="VOC" evidence="13">
    <location>
        <begin position="11"/>
        <end position="148"/>
    </location>
</feature>
<comment type="pathway">
    <text evidence="1">Secondary metabolite metabolism; methylglyoxal degradation; (R)-lactate from methylglyoxal: step 1/2.</text>
</comment>
<dbReference type="Gene3D" id="3.10.180.10">
    <property type="entry name" value="2,3-Dihydroxybiphenyl 1,2-Dioxygenase, domain 1"/>
    <property type="match status" value="1"/>
</dbReference>
<gene>
    <name evidence="14" type="ORF">J3R30DRAFT_3659293</name>
</gene>
<feature type="binding site" evidence="12">
    <location>
        <position position="144"/>
    </location>
    <ligand>
        <name>Zn(2+)</name>
        <dbReference type="ChEBI" id="CHEBI:29105"/>
        <note>ligand shared between dimeric partners</note>
    </ligand>
</feature>
<dbReference type="NCBIfam" id="TIGR00068">
    <property type="entry name" value="glyox_I"/>
    <property type="match status" value="1"/>
</dbReference>
<dbReference type="EMBL" id="JAOTPV010000017">
    <property type="protein sequence ID" value="KAJ4473822.1"/>
    <property type="molecule type" value="Genomic_DNA"/>
</dbReference>
<keyword evidence="6" id="KW-0456">Lyase</keyword>
<evidence type="ECO:0000313" key="15">
    <source>
        <dbReference type="Proteomes" id="UP001150266"/>
    </source>
</evidence>
<evidence type="ECO:0000256" key="9">
    <source>
        <dbReference type="ARBA" id="ARBA00032460"/>
    </source>
</evidence>
<accession>A0A9W9DKD9</accession>
<keyword evidence="15" id="KW-1185">Reference proteome</keyword>
<evidence type="ECO:0000256" key="3">
    <source>
        <dbReference type="ARBA" id="ARBA00012081"/>
    </source>
</evidence>
<evidence type="ECO:0000256" key="10">
    <source>
        <dbReference type="ARBA" id="ARBA00033298"/>
    </source>
</evidence>
<comment type="cofactor">
    <cofactor evidence="12">
        <name>Zn(2+)</name>
        <dbReference type="ChEBI" id="CHEBI:29105"/>
    </cofactor>
    <text evidence="12">Binds 1 zinc ion per subunit. In the homodimer, two zinc ions are bound between subunits.</text>
</comment>
<evidence type="ECO:0000256" key="2">
    <source>
        <dbReference type="ARBA" id="ARBA00010363"/>
    </source>
</evidence>
<evidence type="ECO:0000256" key="11">
    <source>
        <dbReference type="PIRSR" id="PIRSR604361-1"/>
    </source>
</evidence>
<proteinExistence type="inferred from homology"/>
<sequence>MPRTAETASFQFNHTMVRVRDAESSVKFYTEGLDVLLFAEKNMGNFTLYFLAFDQGQNYKDISEEGKSQALFAREGVFELTHSHGTETDVSFASHSSGNSDPGKGFGHIAFTVDDLGVKIKKRLQDGKMKHIAFIMDPDGYWIEVVANGLKQ</sequence>
<keyword evidence="5 12" id="KW-0862">Zinc</keyword>
<dbReference type="InterPro" id="IPR004360">
    <property type="entry name" value="Glyas_Fos-R_dOase_dom"/>
</dbReference>
<protein>
    <recommendedName>
        <fullName evidence="3">lactoylglutathione lyase</fullName>
        <ecNumber evidence="3">4.4.1.5</ecNumber>
    </recommendedName>
    <alternativeName>
        <fullName evidence="8">Aldoketomutase</fullName>
    </alternativeName>
    <alternativeName>
        <fullName evidence="7">Ketone-aldehyde mutase</fullName>
    </alternativeName>
    <alternativeName>
        <fullName evidence="9">Methylglyoxalase</fullName>
    </alternativeName>
    <alternativeName>
        <fullName evidence="10">S-D-lactoylglutathione methylglyoxal lyase</fullName>
    </alternativeName>
</protein>
<evidence type="ECO:0000256" key="1">
    <source>
        <dbReference type="ARBA" id="ARBA00005008"/>
    </source>
</evidence>
<dbReference type="GO" id="GO:0051213">
    <property type="term" value="F:dioxygenase activity"/>
    <property type="evidence" value="ECO:0007669"/>
    <property type="project" value="UniProtKB-KW"/>
</dbReference>
<comment type="caution">
    <text evidence="14">The sequence shown here is derived from an EMBL/GenBank/DDBJ whole genome shotgun (WGS) entry which is preliminary data.</text>
</comment>
<dbReference type="PROSITE" id="PS51819">
    <property type="entry name" value="VOC"/>
    <property type="match status" value="1"/>
</dbReference>
<dbReference type="OrthoDB" id="16820at2759"/>
<dbReference type="PANTHER" id="PTHR10374:SF30">
    <property type="entry name" value="LACTOYLGLUTATHIONE LYASE"/>
    <property type="match status" value="1"/>
</dbReference>
<dbReference type="GO" id="GO:0004462">
    <property type="term" value="F:lactoylglutathione lyase activity"/>
    <property type="evidence" value="ECO:0007669"/>
    <property type="project" value="UniProtKB-EC"/>
</dbReference>
<dbReference type="Pfam" id="PF00903">
    <property type="entry name" value="Glyoxalase"/>
    <property type="match status" value="1"/>
</dbReference>
<comment type="similarity">
    <text evidence="2">Belongs to the glyoxalase I family.</text>
</comment>
<feature type="active site" description="Proton donor/acceptor" evidence="11">
    <location>
        <position position="144"/>
    </location>
</feature>
<dbReference type="InterPro" id="IPR018146">
    <property type="entry name" value="Glyoxalase_1_CS"/>
</dbReference>
<feature type="binding site" evidence="12">
    <location>
        <position position="108"/>
    </location>
    <ligand>
        <name>Zn(2+)</name>
        <dbReference type="ChEBI" id="CHEBI:29105"/>
        <note>ligand shared between dimeric partners</note>
    </ligand>
</feature>
<keyword evidence="14" id="KW-0223">Dioxygenase</keyword>
<dbReference type="CDD" id="cd07233">
    <property type="entry name" value="GlxI_Zn"/>
    <property type="match status" value="1"/>
</dbReference>
<evidence type="ECO:0000256" key="5">
    <source>
        <dbReference type="ARBA" id="ARBA00022833"/>
    </source>
</evidence>
<dbReference type="InterPro" id="IPR029068">
    <property type="entry name" value="Glyas_Bleomycin-R_OHBP_Dase"/>
</dbReference>
<keyword evidence="4 12" id="KW-0479">Metal-binding</keyword>
<evidence type="ECO:0000259" key="13">
    <source>
        <dbReference type="PROSITE" id="PS51819"/>
    </source>
</evidence>
<organism evidence="14 15">
    <name type="scientific">Lentinula aciculospora</name>
    <dbReference type="NCBI Taxonomy" id="153920"/>
    <lineage>
        <taxon>Eukaryota</taxon>
        <taxon>Fungi</taxon>
        <taxon>Dikarya</taxon>
        <taxon>Basidiomycota</taxon>
        <taxon>Agaricomycotina</taxon>
        <taxon>Agaricomycetes</taxon>
        <taxon>Agaricomycetidae</taxon>
        <taxon>Agaricales</taxon>
        <taxon>Marasmiineae</taxon>
        <taxon>Omphalotaceae</taxon>
        <taxon>Lentinula</taxon>
    </lineage>
</organism>
<reference evidence="14" key="1">
    <citation type="submission" date="2022-08" db="EMBL/GenBank/DDBJ databases">
        <title>A Global Phylogenomic Analysis of the Shiitake Genus Lentinula.</title>
        <authorList>
            <consortium name="DOE Joint Genome Institute"/>
            <person name="Sierra-Patev S."/>
            <person name="Min B."/>
            <person name="Naranjo-Ortiz M."/>
            <person name="Looney B."/>
            <person name="Konkel Z."/>
            <person name="Slot J.C."/>
            <person name="Sakamoto Y."/>
            <person name="Steenwyk J.L."/>
            <person name="Rokas A."/>
            <person name="Carro J."/>
            <person name="Camarero S."/>
            <person name="Ferreira P."/>
            <person name="Molpeceres G."/>
            <person name="Ruiz-Duenas F.J."/>
            <person name="Serrano A."/>
            <person name="Henrissat B."/>
            <person name="Drula E."/>
            <person name="Hughes K.W."/>
            <person name="Mata J.L."/>
            <person name="Ishikawa N.K."/>
            <person name="Vargas-Isla R."/>
            <person name="Ushijima S."/>
            <person name="Smith C.A."/>
            <person name="Ahrendt S."/>
            <person name="Andreopoulos W."/>
            <person name="He G."/>
            <person name="Labutti K."/>
            <person name="Lipzen A."/>
            <person name="Ng V."/>
            <person name="Riley R."/>
            <person name="Sandor L."/>
            <person name="Barry K."/>
            <person name="Martinez A.T."/>
            <person name="Xiao Y."/>
            <person name="Gibbons J.G."/>
            <person name="Terashima K."/>
            <person name="Grigoriev I.V."/>
            <person name="Hibbett D.S."/>
        </authorList>
    </citation>
    <scope>NUCLEOTIDE SEQUENCE</scope>
    <source>
        <strain evidence="14">JLM2183</strain>
    </source>
</reference>
<dbReference type="AlphaFoldDB" id="A0A9W9DKD9"/>
<evidence type="ECO:0000313" key="14">
    <source>
        <dbReference type="EMBL" id="KAJ4473822.1"/>
    </source>
</evidence>
<dbReference type="GO" id="GO:0046872">
    <property type="term" value="F:metal ion binding"/>
    <property type="evidence" value="ECO:0007669"/>
    <property type="project" value="UniProtKB-KW"/>
</dbReference>
<evidence type="ECO:0000256" key="6">
    <source>
        <dbReference type="ARBA" id="ARBA00023239"/>
    </source>
</evidence>
<dbReference type="EC" id="4.4.1.5" evidence="3"/>
<dbReference type="InterPro" id="IPR004361">
    <property type="entry name" value="Glyoxalase_1"/>
</dbReference>
<dbReference type="InterPro" id="IPR037523">
    <property type="entry name" value="VOC_core"/>
</dbReference>
<evidence type="ECO:0000256" key="7">
    <source>
        <dbReference type="ARBA" id="ARBA00030291"/>
    </source>
</evidence>
<evidence type="ECO:0000256" key="4">
    <source>
        <dbReference type="ARBA" id="ARBA00022723"/>
    </source>
</evidence>
<dbReference type="Proteomes" id="UP001150266">
    <property type="component" value="Unassembled WGS sequence"/>
</dbReference>
<name>A0A9W9DKD9_9AGAR</name>
<dbReference type="PANTHER" id="PTHR10374">
    <property type="entry name" value="LACTOYLGLUTATHIONE LYASE GLYOXALASE I"/>
    <property type="match status" value="1"/>
</dbReference>
<evidence type="ECO:0000256" key="8">
    <source>
        <dbReference type="ARBA" id="ARBA00030892"/>
    </source>
</evidence>